<sequence length="429" mass="48102">MSQQQAKSRGWAAFDLKQRQKKGLEPQIDKDPFPPIAPTITSLHPCENALRNNEVPSKPFSSVFLSSAHVVSLAENRDGKRSLLDGNSSRKHTAMEDQRSSIKKIKDLYSWADDSLVEDIMAAVDNDITKASNLLKTMVSPRRSEENKETNISKIDSSSDASLSDKTRDKSFPSESAADIAGLSSTIEKCLKENNIEWLNDNDLYGPKLSNGAGNVKLTTGSLESVPIEPEWEEDDVYLRIRKDALRMMRSASQHSKAATNAFVRGDHYSAQQYSIKAREEWLAAKRLNNKAAKEILSIRNSKNDVWKLDLHGLHASEAIHALQEHLEKIERKILSNDLVSPNRVNMESNIKRSSVESFSCMDTEKLDQLQASSRQRPTSLQVITGIGNHSRGHAALPTAVRSFLSENGYRFEELRPGVISVRPKFRHR</sequence>
<accession>A0A2P6RR56</accession>
<dbReference type="AlphaFoldDB" id="A0A2P6RR56"/>
<evidence type="ECO:0000313" key="3">
    <source>
        <dbReference type="EMBL" id="PRQ48925.1"/>
    </source>
</evidence>
<dbReference type="Gene3D" id="3.30.1370.110">
    <property type="match status" value="1"/>
</dbReference>
<dbReference type="OMA" id="MNSWADD"/>
<dbReference type="OrthoDB" id="3231855at2759"/>
<feature type="compositionally biased region" description="Basic and acidic residues" evidence="1">
    <location>
        <begin position="16"/>
        <end position="32"/>
    </location>
</feature>
<reference evidence="3 4" key="1">
    <citation type="journal article" date="2018" name="Nat. Genet.">
        <title>The Rosa genome provides new insights in the design of modern roses.</title>
        <authorList>
            <person name="Bendahmane M."/>
        </authorList>
    </citation>
    <scope>NUCLEOTIDE SEQUENCE [LARGE SCALE GENOMIC DNA]</scope>
    <source>
        <strain evidence="4">cv. Old Blush</strain>
    </source>
</reference>
<keyword evidence="4" id="KW-1185">Reference proteome</keyword>
<feature type="region of interest" description="Disordered" evidence="1">
    <location>
        <begin position="139"/>
        <end position="177"/>
    </location>
</feature>
<proteinExistence type="predicted"/>
<dbReference type="STRING" id="74649.A0A2P6RR56"/>
<protein>
    <submittedName>
        <fullName evidence="3">Putative Smr domain-containing protein</fullName>
    </submittedName>
</protein>
<comment type="caution">
    <text evidence="3">The sequence shown here is derived from an EMBL/GenBank/DDBJ whole genome shotgun (WGS) entry which is preliminary data.</text>
</comment>
<dbReference type="SMART" id="SM01162">
    <property type="entry name" value="DUF1771"/>
    <property type="match status" value="1"/>
</dbReference>
<dbReference type="Pfam" id="PF08590">
    <property type="entry name" value="DUF1771"/>
    <property type="match status" value="1"/>
</dbReference>
<feature type="compositionally biased region" description="Basic and acidic residues" evidence="1">
    <location>
        <begin position="163"/>
        <end position="172"/>
    </location>
</feature>
<evidence type="ECO:0000259" key="2">
    <source>
        <dbReference type="PROSITE" id="PS50828"/>
    </source>
</evidence>
<dbReference type="EMBL" id="PDCK01000040">
    <property type="protein sequence ID" value="PRQ48925.1"/>
    <property type="molecule type" value="Genomic_DNA"/>
</dbReference>
<dbReference type="SUPFAM" id="SSF160443">
    <property type="entry name" value="SMR domain-like"/>
    <property type="match status" value="1"/>
</dbReference>
<dbReference type="InterPro" id="IPR002625">
    <property type="entry name" value="Smr_dom"/>
</dbReference>
<dbReference type="Gramene" id="PRQ48925">
    <property type="protein sequence ID" value="PRQ48925"/>
    <property type="gene ID" value="RchiOBHm_Chr2g0116171"/>
</dbReference>
<dbReference type="SMART" id="SM00463">
    <property type="entry name" value="SMR"/>
    <property type="match status" value="1"/>
</dbReference>
<dbReference type="Proteomes" id="UP000238479">
    <property type="component" value="Chromosome 2"/>
</dbReference>
<organism evidence="3 4">
    <name type="scientific">Rosa chinensis</name>
    <name type="common">China rose</name>
    <dbReference type="NCBI Taxonomy" id="74649"/>
    <lineage>
        <taxon>Eukaryota</taxon>
        <taxon>Viridiplantae</taxon>
        <taxon>Streptophyta</taxon>
        <taxon>Embryophyta</taxon>
        <taxon>Tracheophyta</taxon>
        <taxon>Spermatophyta</taxon>
        <taxon>Magnoliopsida</taxon>
        <taxon>eudicotyledons</taxon>
        <taxon>Gunneridae</taxon>
        <taxon>Pentapetalae</taxon>
        <taxon>rosids</taxon>
        <taxon>fabids</taxon>
        <taxon>Rosales</taxon>
        <taxon>Rosaceae</taxon>
        <taxon>Rosoideae</taxon>
        <taxon>Rosoideae incertae sedis</taxon>
        <taxon>Rosa</taxon>
    </lineage>
</organism>
<dbReference type="PANTHER" id="PTHR47812:SF2">
    <property type="entry name" value="SMR (SMALL MUTS RELATED) DOMAIN-CONTAINING PROTEIN"/>
    <property type="match status" value="1"/>
</dbReference>
<name>A0A2P6RR56_ROSCH</name>
<feature type="compositionally biased region" description="Basic and acidic residues" evidence="1">
    <location>
        <begin position="142"/>
        <end position="151"/>
    </location>
</feature>
<evidence type="ECO:0000313" key="4">
    <source>
        <dbReference type="Proteomes" id="UP000238479"/>
    </source>
</evidence>
<evidence type="ECO:0000256" key="1">
    <source>
        <dbReference type="SAM" id="MobiDB-lite"/>
    </source>
</evidence>
<gene>
    <name evidence="3" type="ORF">RchiOBHm_Chr2g0116171</name>
</gene>
<dbReference type="InterPro" id="IPR013899">
    <property type="entry name" value="DUF1771"/>
</dbReference>
<feature type="compositionally biased region" description="Low complexity" evidence="1">
    <location>
        <begin position="152"/>
        <end position="162"/>
    </location>
</feature>
<dbReference type="InterPro" id="IPR036063">
    <property type="entry name" value="Smr_dom_sf"/>
</dbReference>
<dbReference type="PROSITE" id="PS50828">
    <property type="entry name" value="SMR"/>
    <property type="match status" value="1"/>
</dbReference>
<feature type="domain" description="Smr" evidence="2">
    <location>
        <begin position="309"/>
        <end position="425"/>
    </location>
</feature>
<feature type="region of interest" description="Disordered" evidence="1">
    <location>
        <begin position="1"/>
        <end position="40"/>
    </location>
</feature>
<dbReference type="PANTHER" id="PTHR47812">
    <property type="entry name" value="SMR (SMALL MUTS RELATED) DOMAIN-CONTAINING PROTEIN"/>
    <property type="match status" value="1"/>
</dbReference>